<accession>A0AAD7NDL7</accession>
<reference evidence="1" key="1">
    <citation type="submission" date="2023-03" db="EMBL/GenBank/DDBJ databases">
        <title>Massive genome expansion in bonnet fungi (Mycena s.s.) driven by repeated elements and novel gene families across ecological guilds.</title>
        <authorList>
            <consortium name="Lawrence Berkeley National Laboratory"/>
            <person name="Harder C.B."/>
            <person name="Miyauchi S."/>
            <person name="Viragh M."/>
            <person name="Kuo A."/>
            <person name="Thoen E."/>
            <person name="Andreopoulos B."/>
            <person name="Lu D."/>
            <person name="Skrede I."/>
            <person name="Drula E."/>
            <person name="Henrissat B."/>
            <person name="Morin E."/>
            <person name="Kohler A."/>
            <person name="Barry K."/>
            <person name="LaButti K."/>
            <person name="Morin E."/>
            <person name="Salamov A."/>
            <person name="Lipzen A."/>
            <person name="Mereny Z."/>
            <person name="Hegedus B."/>
            <person name="Baldrian P."/>
            <person name="Stursova M."/>
            <person name="Weitz H."/>
            <person name="Taylor A."/>
            <person name="Grigoriev I.V."/>
            <person name="Nagy L.G."/>
            <person name="Martin F."/>
            <person name="Kauserud H."/>
        </authorList>
    </citation>
    <scope>NUCLEOTIDE SEQUENCE</scope>
    <source>
        <strain evidence="1">CBHHK182m</strain>
    </source>
</reference>
<protein>
    <submittedName>
        <fullName evidence="1">Uncharacterized protein</fullName>
    </submittedName>
</protein>
<sequence length="228" mass="25549">MSSAVPGVHRWTTASDLSFESILERVLVTKKVQHSNSPLHPSPRTPAPSTLHPPAIIMVSYRKAIPVHKSSIRTFNSRLYSTAHDTPSVAFTRVQMERLIPGFHGPHRKPVYRPLVEAHFPDVRQPHIHDFPVRLQHGAKVSRFRIFLKRGKVLTPNLVSNLISGDVVIMSVPSDDPDALVDLRDQDQLLADFVFLSSLNAIANFQSPQRTILPKELVALDITSPSRF</sequence>
<name>A0AAD7NDL7_9AGAR</name>
<evidence type="ECO:0000313" key="2">
    <source>
        <dbReference type="Proteomes" id="UP001215598"/>
    </source>
</evidence>
<gene>
    <name evidence="1" type="ORF">B0H16DRAFT_1721982</name>
</gene>
<evidence type="ECO:0000313" key="1">
    <source>
        <dbReference type="EMBL" id="KAJ7755817.1"/>
    </source>
</evidence>
<keyword evidence="2" id="KW-1185">Reference proteome</keyword>
<proteinExistence type="predicted"/>
<organism evidence="1 2">
    <name type="scientific">Mycena metata</name>
    <dbReference type="NCBI Taxonomy" id="1033252"/>
    <lineage>
        <taxon>Eukaryota</taxon>
        <taxon>Fungi</taxon>
        <taxon>Dikarya</taxon>
        <taxon>Basidiomycota</taxon>
        <taxon>Agaricomycotina</taxon>
        <taxon>Agaricomycetes</taxon>
        <taxon>Agaricomycetidae</taxon>
        <taxon>Agaricales</taxon>
        <taxon>Marasmiineae</taxon>
        <taxon>Mycenaceae</taxon>
        <taxon>Mycena</taxon>
    </lineage>
</organism>
<dbReference type="Proteomes" id="UP001215598">
    <property type="component" value="Unassembled WGS sequence"/>
</dbReference>
<comment type="caution">
    <text evidence="1">The sequence shown here is derived from an EMBL/GenBank/DDBJ whole genome shotgun (WGS) entry which is preliminary data.</text>
</comment>
<dbReference type="AlphaFoldDB" id="A0AAD7NDL7"/>
<dbReference type="EMBL" id="JARKIB010000048">
    <property type="protein sequence ID" value="KAJ7755817.1"/>
    <property type="molecule type" value="Genomic_DNA"/>
</dbReference>